<proteinExistence type="predicted"/>
<dbReference type="EMBL" id="PNCK01000009">
    <property type="protein sequence ID" value="TMP46323.1"/>
    <property type="molecule type" value="Genomic_DNA"/>
</dbReference>
<organism evidence="2 4">
    <name type="scientific">Pseudoalteromonas citrea</name>
    <dbReference type="NCBI Taxonomy" id="43655"/>
    <lineage>
        <taxon>Bacteria</taxon>
        <taxon>Pseudomonadati</taxon>
        <taxon>Pseudomonadota</taxon>
        <taxon>Gammaproteobacteria</taxon>
        <taxon>Alteromonadales</taxon>
        <taxon>Pseudoalteromonadaceae</taxon>
        <taxon>Pseudoalteromonas</taxon>
    </lineage>
</organism>
<accession>A0A5S3XVC3</accession>
<name>A0A5S3XVC3_9GAMM</name>
<evidence type="ECO:0000313" key="3">
    <source>
        <dbReference type="Proteomes" id="UP000305730"/>
    </source>
</evidence>
<gene>
    <name evidence="2" type="ORF">CWB96_00380</name>
    <name evidence="1" type="ORF">CWB97_02375</name>
</gene>
<protein>
    <submittedName>
        <fullName evidence="2">Uncharacterized protein</fullName>
    </submittedName>
</protein>
<evidence type="ECO:0000313" key="1">
    <source>
        <dbReference type="EMBL" id="TMP46323.1"/>
    </source>
</evidence>
<dbReference type="EMBL" id="PNCL01000001">
    <property type="protein sequence ID" value="TMP63099.1"/>
    <property type="molecule type" value="Genomic_DNA"/>
</dbReference>
<keyword evidence="3" id="KW-1185">Reference proteome</keyword>
<evidence type="ECO:0000313" key="4">
    <source>
        <dbReference type="Proteomes" id="UP000307706"/>
    </source>
</evidence>
<dbReference type="AlphaFoldDB" id="A0A5S3XVC3"/>
<dbReference type="RefSeq" id="WP_138594730.1">
    <property type="nucleotide sequence ID" value="NZ_PNCK01000009.1"/>
</dbReference>
<reference evidence="2" key="3">
    <citation type="submission" date="2019-09" db="EMBL/GenBank/DDBJ databases">
        <title>Co-occurence of chitin degradation, pigmentation and bioactivity in marine Pseudoalteromonas.</title>
        <authorList>
            <person name="Sonnenschein E.C."/>
            <person name="Bech P.K."/>
        </authorList>
    </citation>
    <scope>NUCLEOTIDE SEQUENCE</scope>
    <source>
        <strain evidence="2">S2231</strain>
        <strain evidence="1">S2233</strain>
    </source>
</reference>
<comment type="caution">
    <text evidence="2">The sequence shown here is derived from an EMBL/GenBank/DDBJ whole genome shotgun (WGS) entry which is preliminary data.</text>
</comment>
<reference evidence="2 4" key="1">
    <citation type="submission" date="2017-12" db="EMBL/GenBank/DDBJ databases">
        <authorList>
            <person name="Paulsen S."/>
            <person name="Gram L.K."/>
        </authorList>
    </citation>
    <scope>NUCLEOTIDE SEQUENCE [LARGE SCALE GENOMIC DNA]</scope>
    <source>
        <strain evidence="2 4">S2231</strain>
        <strain evidence="1">S2233</strain>
    </source>
</reference>
<dbReference type="OrthoDB" id="9998593at2"/>
<dbReference type="Proteomes" id="UP000307706">
    <property type="component" value="Unassembled WGS sequence"/>
</dbReference>
<dbReference type="Proteomes" id="UP000305730">
    <property type="component" value="Unassembled WGS sequence"/>
</dbReference>
<reference evidence="3 4" key="2">
    <citation type="submission" date="2019-06" db="EMBL/GenBank/DDBJ databases">
        <title>Co-occurence of chitin degradation, pigmentation and bioactivity in marine Pseudoalteromonas.</title>
        <authorList>
            <person name="Sonnenschein E.C."/>
            <person name="Bech P.K."/>
        </authorList>
    </citation>
    <scope>NUCLEOTIDE SEQUENCE [LARGE SCALE GENOMIC DNA]</scope>
    <source>
        <strain evidence="4">S2231</strain>
        <strain evidence="3">S2233</strain>
    </source>
</reference>
<sequence>MDTQLTDGITHSLSDIGTKITSSHASLSQTCGNAAAQQKSMLSSSISHSIANMRSKMEIFSTTFSGLITQTRALNLAEDPPIYYFLSGIHRVFLGFSSSHYFAEMHSQADTLSTLNQCNDITNAYQAISNELSNHHLVLDEMITFIQQVDALLSGAMQEYASLSMDIGHSLSSPLPTFEQGYATAAIYNDDMKRKYEVIKELKNNLQDDAITLAMIAPWTARKIRESLKIAQTIEQYAEQMSTTTKHRLYEAIELLNTEYPHDTTHNEPQTNPHNDQLNLNFSEQSWRATRAEWQWESTNTVRISNDSYYDRGVIFYNNISFETWRGTLVVHLSSAAQHGYSAGLALGYLENGELLSVIKRSKSGLSTLEINPSTLITPSNFIPTTDHSSQHVFDNWADTLGIEMKLIFREADITVMAREINSQGEWDTLTVNPSALTSINIGLIALGADITFSMQARIDS</sequence>
<evidence type="ECO:0000313" key="2">
    <source>
        <dbReference type="EMBL" id="TMP63099.1"/>
    </source>
</evidence>